<dbReference type="EMBL" id="LUHQ01000004">
    <property type="protein sequence ID" value="OAO97717.1"/>
    <property type="molecule type" value="Genomic_DNA"/>
</dbReference>
<evidence type="ECO:0000313" key="2">
    <source>
        <dbReference type="Proteomes" id="UP000078284"/>
    </source>
</evidence>
<comment type="caution">
    <text evidence="1">The sequence shown here is derived from an EMBL/GenBank/DDBJ whole genome shotgun (WGS) entry which is preliminary data.</text>
</comment>
<accession>A0A178UWG7</accession>
<reference evidence="2" key="1">
    <citation type="journal article" date="2016" name="Proc. Natl. Acad. Sci. U.S.A.">
        <title>Chromosome-level assembly of Arabidopsis thaliana Ler reveals the extent of translocation and inversion polymorphisms.</title>
        <authorList>
            <person name="Zapata L."/>
            <person name="Ding J."/>
            <person name="Willing E.M."/>
            <person name="Hartwig B."/>
            <person name="Bezdan D."/>
            <person name="Jiao W.B."/>
            <person name="Patel V."/>
            <person name="Velikkakam James G."/>
            <person name="Koornneef M."/>
            <person name="Ossowski S."/>
            <person name="Schneeberger K."/>
        </authorList>
    </citation>
    <scope>NUCLEOTIDE SEQUENCE [LARGE SCALE GENOMIC DNA]</scope>
    <source>
        <strain evidence="2">cv. Landsberg erecta</strain>
    </source>
</reference>
<name>A0A178UWG7_ARATH</name>
<proteinExistence type="predicted"/>
<protein>
    <submittedName>
        <fullName evidence="1">Uncharacterized protein</fullName>
    </submittedName>
</protein>
<dbReference type="AlphaFoldDB" id="A0A178UWG7"/>
<sequence length="199" mass="22263">MARRRRIVSFLCCLVPLSVNQNWFRLKLFAHLLSFFPSFISLLRRVVLRFGGFSSLKISGSPVRCALPPTGRTSSYFAAGLFPLFFPCRLNRHYQMIPLDVVSSTSLHGELCLLLFSVFDVPFAVVNRHRHISSASLELVYIIPSANRSPLCQSFASSRFITHRFTGNFSGFSLPMSDISSVGSVCYWFSTTFAGSISA</sequence>
<evidence type="ECO:0000313" key="1">
    <source>
        <dbReference type="EMBL" id="OAO97717.1"/>
    </source>
</evidence>
<organism evidence="1 2">
    <name type="scientific">Arabidopsis thaliana</name>
    <name type="common">Mouse-ear cress</name>
    <dbReference type="NCBI Taxonomy" id="3702"/>
    <lineage>
        <taxon>Eukaryota</taxon>
        <taxon>Viridiplantae</taxon>
        <taxon>Streptophyta</taxon>
        <taxon>Embryophyta</taxon>
        <taxon>Tracheophyta</taxon>
        <taxon>Spermatophyta</taxon>
        <taxon>Magnoliopsida</taxon>
        <taxon>eudicotyledons</taxon>
        <taxon>Gunneridae</taxon>
        <taxon>Pentapetalae</taxon>
        <taxon>rosids</taxon>
        <taxon>malvids</taxon>
        <taxon>Brassicales</taxon>
        <taxon>Brassicaceae</taxon>
        <taxon>Camelineae</taxon>
        <taxon>Arabidopsis</taxon>
    </lineage>
</organism>
<gene>
    <name evidence="1" type="ordered locus">AXX17_At4g06830</name>
</gene>
<dbReference type="Proteomes" id="UP000078284">
    <property type="component" value="Chromosome 4"/>
</dbReference>